<reference evidence="6" key="1">
    <citation type="submission" date="2020-05" db="EMBL/GenBank/DDBJ databases">
        <title>Mycena genomes resolve the evolution of fungal bioluminescence.</title>
        <authorList>
            <person name="Tsai I.J."/>
        </authorList>
    </citation>
    <scope>NUCLEOTIDE SEQUENCE</scope>
    <source>
        <strain evidence="6">110903Hualien_Pintung</strain>
    </source>
</reference>
<gene>
    <name evidence="6" type="ORF">HMN09_00555500</name>
</gene>
<dbReference type="InterPro" id="IPR002893">
    <property type="entry name" value="Znf_MYND"/>
</dbReference>
<dbReference type="Proteomes" id="UP000613580">
    <property type="component" value="Unassembled WGS sequence"/>
</dbReference>
<comment type="caution">
    <text evidence="6">The sequence shown here is derived from an EMBL/GenBank/DDBJ whole genome shotgun (WGS) entry which is preliminary data.</text>
</comment>
<dbReference type="PROSITE" id="PS50865">
    <property type="entry name" value="ZF_MYND_2"/>
    <property type="match status" value="1"/>
</dbReference>
<evidence type="ECO:0000256" key="3">
    <source>
        <dbReference type="ARBA" id="ARBA00022833"/>
    </source>
</evidence>
<name>A0A8H6T8A3_MYCCL</name>
<proteinExistence type="predicted"/>
<dbReference type="Gene3D" id="6.10.140.2220">
    <property type="match status" value="1"/>
</dbReference>
<evidence type="ECO:0000256" key="4">
    <source>
        <dbReference type="PROSITE-ProRule" id="PRU00134"/>
    </source>
</evidence>
<accession>A0A8H6T8A3</accession>
<keyword evidence="7" id="KW-1185">Reference proteome</keyword>
<dbReference type="EMBL" id="JACAZE010000006">
    <property type="protein sequence ID" value="KAF7313970.1"/>
    <property type="molecule type" value="Genomic_DNA"/>
</dbReference>
<dbReference type="OrthoDB" id="2915092at2759"/>
<evidence type="ECO:0000313" key="6">
    <source>
        <dbReference type="EMBL" id="KAF7313970.1"/>
    </source>
</evidence>
<organism evidence="6 7">
    <name type="scientific">Mycena chlorophos</name>
    <name type="common">Agaric fungus</name>
    <name type="synonym">Agaricus chlorophos</name>
    <dbReference type="NCBI Taxonomy" id="658473"/>
    <lineage>
        <taxon>Eukaryota</taxon>
        <taxon>Fungi</taxon>
        <taxon>Dikarya</taxon>
        <taxon>Basidiomycota</taxon>
        <taxon>Agaricomycotina</taxon>
        <taxon>Agaricomycetes</taxon>
        <taxon>Agaricomycetidae</taxon>
        <taxon>Agaricales</taxon>
        <taxon>Marasmiineae</taxon>
        <taxon>Mycenaceae</taxon>
        <taxon>Mycena</taxon>
    </lineage>
</organism>
<dbReference type="Pfam" id="PF01753">
    <property type="entry name" value="zf-MYND"/>
    <property type="match status" value="1"/>
</dbReference>
<evidence type="ECO:0000256" key="2">
    <source>
        <dbReference type="ARBA" id="ARBA00022771"/>
    </source>
</evidence>
<keyword evidence="1" id="KW-0479">Metal-binding</keyword>
<dbReference type="AlphaFoldDB" id="A0A8H6T8A3"/>
<dbReference type="GO" id="GO:0008270">
    <property type="term" value="F:zinc ion binding"/>
    <property type="evidence" value="ECO:0007669"/>
    <property type="project" value="UniProtKB-KW"/>
</dbReference>
<dbReference type="SUPFAM" id="SSF144232">
    <property type="entry name" value="HIT/MYND zinc finger-like"/>
    <property type="match status" value="1"/>
</dbReference>
<evidence type="ECO:0000256" key="1">
    <source>
        <dbReference type="ARBA" id="ARBA00022723"/>
    </source>
</evidence>
<protein>
    <submittedName>
        <fullName evidence="6">MYND-type domain-containing protein</fullName>
    </submittedName>
</protein>
<sequence>MPLDASAAKRRVELREAQTRCRRVLPIAVEAPGVGGEPKRSENRRAVVDGDKPGHVVLASSRLLLAMHPILSLRNLNQLPRFMQASARGACAPNPTSADIQRVSFLLQKYPNNDNLLPVLYHLLDPAPISGSVDFESPALNQTLSNAMLVLGGFSRRLAEFSPKTVEALPDLLDRVSVWIVFLHDHRSHLGSKSELSSGNIGEDFLLLFDLLPTREKKQLLATQQIWVFLAAGWAKALIVHRPPPPAQILFSFAEALRKAEDITFHNVLLQAIFEGIDAGPEKLAELILLHLETAMHSIHKSPDVPDSSYLTYQGVVRLVLREPVFAHPTASVRNITELVRILMRDGLVTILSDLLGVLCSGKTWTATSLYTKLLSDSLFGLAVMFGLSPGNRQLPAALEHDLLRTLTRMACRADCAEIFPQLAPFFLKVLPPMLFQPAAIRALGHAMDSIPRGVERDFKSKEVLAEWTLFKKRVEGRVGLLTAVEALPKPKSLAVCANTTCNYVSDRRNLRLCSGCLSFFYCSKTCQKVDWRRGGHRTSCAAHRAAHFETRAMDLEVRDRAFLRALISHNKEATWVVPTVSNEKPQSFNDIRALVRLFELAAGDLSMCALIPGSPDEQTTIGVLSPAMRGAYDDLVRRAVASGGRQFVDVVSFCPGRARYPEDQRLWLLRGYTSRPFVEDYLRAQAEHPDDAEALWSSILASRAAQGSDLVEFCY</sequence>
<keyword evidence="3" id="KW-0862">Zinc</keyword>
<evidence type="ECO:0000313" key="7">
    <source>
        <dbReference type="Proteomes" id="UP000613580"/>
    </source>
</evidence>
<feature type="domain" description="MYND-type" evidence="5">
    <location>
        <begin position="499"/>
        <end position="541"/>
    </location>
</feature>
<keyword evidence="2 4" id="KW-0863">Zinc-finger</keyword>
<evidence type="ECO:0000259" key="5">
    <source>
        <dbReference type="PROSITE" id="PS50865"/>
    </source>
</evidence>